<evidence type="ECO:0000313" key="1">
    <source>
        <dbReference type="EMBL" id="TNN60145.1"/>
    </source>
</evidence>
<dbReference type="EMBL" id="SRLO01000340">
    <property type="protein sequence ID" value="TNN60145.1"/>
    <property type="molecule type" value="Genomic_DNA"/>
</dbReference>
<keyword evidence="2" id="KW-1185">Reference proteome</keyword>
<protein>
    <submittedName>
        <fullName evidence="1">Uncharacterized protein</fullName>
    </submittedName>
</protein>
<comment type="caution">
    <text evidence="1">The sequence shown here is derived from an EMBL/GenBank/DDBJ whole genome shotgun (WGS) entry which is preliminary data.</text>
</comment>
<evidence type="ECO:0000313" key="2">
    <source>
        <dbReference type="Proteomes" id="UP000314294"/>
    </source>
</evidence>
<dbReference type="Proteomes" id="UP000314294">
    <property type="component" value="Unassembled WGS sequence"/>
</dbReference>
<name>A0A4Z2H4D0_9TELE</name>
<organism evidence="1 2">
    <name type="scientific">Liparis tanakae</name>
    <name type="common">Tanaka's snailfish</name>
    <dbReference type="NCBI Taxonomy" id="230148"/>
    <lineage>
        <taxon>Eukaryota</taxon>
        <taxon>Metazoa</taxon>
        <taxon>Chordata</taxon>
        <taxon>Craniata</taxon>
        <taxon>Vertebrata</taxon>
        <taxon>Euteleostomi</taxon>
        <taxon>Actinopterygii</taxon>
        <taxon>Neopterygii</taxon>
        <taxon>Teleostei</taxon>
        <taxon>Neoteleostei</taxon>
        <taxon>Acanthomorphata</taxon>
        <taxon>Eupercaria</taxon>
        <taxon>Perciformes</taxon>
        <taxon>Cottioidei</taxon>
        <taxon>Cottales</taxon>
        <taxon>Liparidae</taxon>
        <taxon>Liparis</taxon>
    </lineage>
</organism>
<reference evidence="1 2" key="1">
    <citation type="submission" date="2019-03" db="EMBL/GenBank/DDBJ databases">
        <title>First draft genome of Liparis tanakae, snailfish: a comprehensive survey of snailfish specific genes.</title>
        <authorList>
            <person name="Kim W."/>
            <person name="Song I."/>
            <person name="Jeong J.-H."/>
            <person name="Kim D."/>
            <person name="Kim S."/>
            <person name="Ryu S."/>
            <person name="Song J.Y."/>
            <person name="Lee S.K."/>
        </authorList>
    </citation>
    <scope>NUCLEOTIDE SEQUENCE [LARGE SCALE GENOMIC DNA]</scope>
    <source>
        <tissue evidence="1">Muscle</tissue>
    </source>
</reference>
<dbReference type="AlphaFoldDB" id="A0A4Z2H4D0"/>
<sequence>MAVLPCEGEQVYRLIVCQIGRHENDSVAPSAPFVTRGNDRVPRHAKFQTDCFTSVFIATHRNKPKVLQLE</sequence>
<accession>A0A4Z2H4D0</accession>
<gene>
    <name evidence="1" type="ORF">EYF80_029697</name>
</gene>
<proteinExistence type="predicted"/>